<feature type="domain" description="DUF4261" evidence="1">
    <location>
        <begin position="208"/>
        <end position="281"/>
    </location>
</feature>
<reference evidence="2" key="1">
    <citation type="submission" date="2024-05" db="EMBL/GenBank/DDBJ databases">
        <title>Draft genome assemblies of 36 bacteria isolated from hibernating arctic ground squirrels.</title>
        <authorList>
            <person name="McKee H."/>
            <person name="Mullen L."/>
            <person name="Drown D.M."/>
            <person name="Duddleston K.N."/>
        </authorList>
    </citation>
    <scope>NUCLEOTIDE SEQUENCE</scope>
    <source>
        <strain evidence="2">AN1007</strain>
    </source>
</reference>
<sequence length="283" mass="31713">MTCILPELIWKQEGEQLMGLFDKLRRRKKEKVQSADTSQHADYSQTIVGFVLLEREDCDFDLFIRNMKREWNIEIDEQAEEGNLFFEVDGMQVVCAHITAPVPGREVEGNAKLNILWPEAEQVTSRHQSQIIVSVLNAASAVEGHVLFTRTASALLQLDHALAIYMAPLVVEADQYVEVSRGLKDDELPVSLWVFIGLYQNAEGASAYTYGLRNFGKDEMEIIGSSKPLSDVFEMMFMTTTYVVENDVTLHDGETLGFTAEQKLSITRSKGVAAEGDSLKIGL</sequence>
<organism evidence="2">
    <name type="scientific">Paenibacillus sp. AN1007</name>
    <dbReference type="NCBI Taxonomy" id="3151385"/>
    <lineage>
        <taxon>Bacteria</taxon>
        <taxon>Bacillati</taxon>
        <taxon>Bacillota</taxon>
        <taxon>Bacilli</taxon>
        <taxon>Bacillales</taxon>
        <taxon>Paenibacillaceae</taxon>
        <taxon>Paenibacillus</taxon>
    </lineage>
</organism>
<name>A0AAU8N8X4_9BACL</name>
<accession>A0AAU8N8X4</accession>
<dbReference type="AlphaFoldDB" id="A0AAU8N8X4"/>
<dbReference type="Pfam" id="PF14080">
    <property type="entry name" value="DUF4261"/>
    <property type="match status" value="1"/>
</dbReference>
<proteinExistence type="predicted"/>
<dbReference type="RefSeq" id="WP_366291567.1">
    <property type="nucleotide sequence ID" value="NZ_CP159992.1"/>
</dbReference>
<gene>
    <name evidence="2" type="ORF">ABXS70_24525</name>
</gene>
<dbReference type="InterPro" id="IPR025357">
    <property type="entry name" value="DUF4261"/>
</dbReference>
<evidence type="ECO:0000313" key="2">
    <source>
        <dbReference type="EMBL" id="XCP94288.1"/>
    </source>
</evidence>
<dbReference type="EMBL" id="CP159992">
    <property type="protein sequence ID" value="XCP94288.1"/>
    <property type="molecule type" value="Genomic_DNA"/>
</dbReference>
<protein>
    <submittedName>
        <fullName evidence="2">DUF4261 domain-containing protein</fullName>
    </submittedName>
</protein>
<evidence type="ECO:0000259" key="1">
    <source>
        <dbReference type="Pfam" id="PF14080"/>
    </source>
</evidence>